<dbReference type="InterPro" id="IPR029058">
    <property type="entry name" value="AB_hydrolase_fold"/>
</dbReference>
<dbReference type="AlphaFoldDB" id="A0AAN8UP39"/>
<dbReference type="PANTHER" id="PTHR43329">
    <property type="entry name" value="EPOXIDE HYDROLASE"/>
    <property type="match status" value="1"/>
</dbReference>
<proteinExistence type="predicted"/>
<protein>
    <submittedName>
        <fullName evidence="2">Alpha/beta hydrolase fold-1</fullName>
    </submittedName>
</protein>
<dbReference type="Gene3D" id="3.40.50.1820">
    <property type="entry name" value="alpha/beta hydrolase"/>
    <property type="match status" value="1"/>
</dbReference>
<dbReference type="EMBL" id="JBAMMX010000022">
    <property type="protein sequence ID" value="KAK6919040.1"/>
    <property type="molecule type" value="Genomic_DNA"/>
</dbReference>
<comment type="caution">
    <text evidence="2">The sequence shown here is derived from an EMBL/GenBank/DDBJ whole genome shotgun (WGS) entry which is preliminary data.</text>
</comment>
<feature type="domain" description="AB hydrolase-1" evidence="1">
    <location>
        <begin position="86"/>
        <end position="173"/>
    </location>
</feature>
<keyword evidence="3" id="KW-1185">Reference proteome</keyword>
<reference evidence="2 3" key="1">
    <citation type="submission" date="2023-12" db="EMBL/GenBank/DDBJ databases">
        <title>A high-quality genome assembly for Dillenia turbinata (Dilleniales).</title>
        <authorList>
            <person name="Chanderbali A."/>
        </authorList>
    </citation>
    <scope>NUCLEOTIDE SEQUENCE [LARGE SCALE GENOMIC DNA]</scope>
    <source>
        <strain evidence="2">LSX21</strain>
        <tissue evidence="2">Leaf</tissue>
    </source>
</reference>
<dbReference type="GO" id="GO:0016787">
    <property type="term" value="F:hydrolase activity"/>
    <property type="evidence" value="ECO:0007669"/>
    <property type="project" value="UniProtKB-KW"/>
</dbReference>
<dbReference type="InterPro" id="IPR000073">
    <property type="entry name" value="AB_hydrolase_1"/>
</dbReference>
<accession>A0AAN8UP39</accession>
<keyword evidence="2" id="KW-0378">Hydrolase</keyword>
<sequence>MGLVKTFYGDALMKVGLSPTVLRPQLGNSLTRKLNRFWIIRRSGAGKGAVEGVDYLVKCTYFTISRDMVLLEAPYASCAASCFLAIAFDFMGYGLSDQPPEPEKPPFNDLVDDAIGLLNALGIDEAVFVGKDMGSFPAFQLGVVHPDRVIAVISQGIPFILPGPNSLPFHLMPRGFYVVRWQEPG</sequence>
<gene>
    <name evidence="2" type="ORF">RJ641_017462</name>
</gene>
<evidence type="ECO:0000313" key="3">
    <source>
        <dbReference type="Proteomes" id="UP001370490"/>
    </source>
</evidence>
<dbReference type="SUPFAM" id="SSF53474">
    <property type="entry name" value="alpha/beta-Hydrolases"/>
    <property type="match status" value="1"/>
</dbReference>
<dbReference type="Proteomes" id="UP001370490">
    <property type="component" value="Unassembled WGS sequence"/>
</dbReference>
<name>A0AAN8UP39_9MAGN</name>
<evidence type="ECO:0000313" key="2">
    <source>
        <dbReference type="EMBL" id="KAK6919040.1"/>
    </source>
</evidence>
<dbReference type="Pfam" id="PF00561">
    <property type="entry name" value="Abhydrolase_1"/>
    <property type="match status" value="1"/>
</dbReference>
<evidence type="ECO:0000259" key="1">
    <source>
        <dbReference type="Pfam" id="PF00561"/>
    </source>
</evidence>
<organism evidence="2 3">
    <name type="scientific">Dillenia turbinata</name>
    <dbReference type="NCBI Taxonomy" id="194707"/>
    <lineage>
        <taxon>Eukaryota</taxon>
        <taxon>Viridiplantae</taxon>
        <taxon>Streptophyta</taxon>
        <taxon>Embryophyta</taxon>
        <taxon>Tracheophyta</taxon>
        <taxon>Spermatophyta</taxon>
        <taxon>Magnoliopsida</taxon>
        <taxon>eudicotyledons</taxon>
        <taxon>Gunneridae</taxon>
        <taxon>Pentapetalae</taxon>
        <taxon>Dilleniales</taxon>
        <taxon>Dilleniaceae</taxon>
        <taxon>Dillenia</taxon>
    </lineage>
</organism>